<gene>
    <name evidence="2" type="ORF">SCAR479_04828</name>
</gene>
<evidence type="ECO:0000313" key="3">
    <source>
        <dbReference type="Proteomes" id="UP001465668"/>
    </source>
</evidence>
<dbReference type="Proteomes" id="UP001465668">
    <property type="component" value="Unassembled WGS sequence"/>
</dbReference>
<organism evidence="2 3">
    <name type="scientific">Seiridium cardinale</name>
    <dbReference type="NCBI Taxonomy" id="138064"/>
    <lineage>
        <taxon>Eukaryota</taxon>
        <taxon>Fungi</taxon>
        <taxon>Dikarya</taxon>
        <taxon>Ascomycota</taxon>
        <taxon>Pezizomycotina</taxon>
        <taxon>Sordariomycetes</taxon>
        <taxon>Xylariomycetidae</taxon>
        <taxon>Amphisphaeriales</taxon>
        <taxon>Sporocadaceae</taxon>
        <taxon>Seiridium</taxon>
    </lineage>
</organism>
<accession>A0ABR2XX82</accession>
<dbReference type="EMBL" id="JARVKM010000016">
    <property type="protein sequence ID" value="KAK9778426.1"/>
    <property type="molecule type" value="Genomic_DNA"/>
</dbReference>
<proteinExistence type="predicted"/>
<protein>
    <submittedName>
        <fullName evidence="2">Uncharacterized protein</fullName>
    </submittedName>
</protein>
<comment type="caution">
    <text evidence="2">The sequence shown here is derived from an EMBL/GenBank/DDBJ whole genome shotgun (WGS) entry which is preliminary data.</text>
</comment>
<feature type="region of interest" description="Disordered" evidence="1">
    <location>
        <begin position="213"/>
        <end position="236"/>
    </location>
</feature>
<reference evidence="2 3" key="1">
    <citation type="submission" date="2024-02" db="EMBL/GenBank/DDBJ databases">
        <title>First draft genome assembly of two strains of Seiridium cardinale.</title>
        <authorList>
            <person name="Emiliani G."/>
            <person name="Scali E."/>
        </authorList>
    </citation>
    <scope>NUCLEOTIDE SEQUENCE [LARGE SCALE GENOMIC DNA]</scope>
    <source>
        <strain evidence="2 3">BM-138-000479</strain>
    </source>
</reference>
<sequence>MTLVHAVSVGTGDPIDVIERCVSTGEVNGGRETTVEKVPKVAVEIEVAEGVVVTTRVVALVDFDEVGMALVARAVNGPGGDGVGPNESSGGAFIGAFVGLFVPIPSAGSPAVGDDPSPAFTNVVDPTIDSNIGALAETNSPPRQGNIIVIAWDASPDPPRPRGHGWPQPVVDVSRTAATHLSSPRNKAMNGAMCSKDISLLRWGLLPTTASRLRSGTRKESTGGERMGASNGSLTWWSEDERWQAKKLK</sequence>
<name>A0ABR2XX82_9PEZI</name>
<evidence type="ECO:0000256" key="1">
    <source>
        <dbReference type="SAM" id="MobiDB-lite"/>
    </source>
</evidence>
<evidence type="ECO:0000313" key="2">
    <source>
        <dbReference type="EMBL" id="KAK9778426.1"/>
    </source>
</evidence>
<keyword evidence="3" id="KW-1185">Reference proteome</keyword>